<organism evidence="3 4">
    <name type="scientific">Novosphingobium piscinae</name>
    <dbReference type="NCBI Taxonomy" id="1507448"/>
    <lineage>
        <taxon>Bacteria</taxon>
        <taxon>Pseudomonadati</taxon>
        <taxon>Pseudomonadota</taxon>
        <taxon>Alphaproteobacteria</taxon>
        <taxon>Sphingomonadales</taxon>
        <taxon>Sphingomonadaceae</taxon>
        <taxon>Novosphingobium</taxon>
    </lineage>
</organism>
<dbReference type="RefSeq" id="WP_185680052.1">
    <property type="nucleotide sequence ID" value="NZ_JACLAX010000015.1"/>
</dbReference>
<sequence>MRLAATADPLGSDVFLSAYLAPLRRFLEPPDVCEVLVNRAGEVWVETAGAGRMSCHEAPDIDDRLLRRLAEQVARVTCQGITREQPLLAATLPDGARVQFVAPPATRAGWALAIRRHRAVDVPLEAWRPRLGQGRGPLVLPAGDLADPLVWLTQQVKERRTILVAGGTSSGKTTFINALLRAVDPAERLVVVEDTPEIRLSQPNALGLVAVKGMLGEAQVSADDLLQASLRLRPDRIVLGELRGAEAITFLRAVNTGHPGSLSTVHANTCRGALDQLALMAMQAGLGLSRGETLHYAASVIDLVVQLERSGGERSIVDIRSARELVD</sequence>
<dbReference type="PANTHER" id="PTHR30486">
    <property type="entry name" value="TWITCHING MOTILITY PROTEIN PILT"/>
    <property type="match status" value="1"/>
</dbReference>
<dbReference type="EMBL" id="JACLAX010000015">
    <property type="protein sequence ID" value="MBC2670195.1"/>
    <property type="molecule type" value="Genomic_DNA"/>
</dbReference>
<dbReference type="AlphaFoldDB" id="A0A7X1G064"/>
<evidence type="ECO:0000256" key="1">
    <source>
        <dbReference type="ARBA" id="ARBA00006611"/>
    </source>
</evidence>
<protein>
    <submittedName>
        <fullName evidence="3">Flp pilus assembly complex ATPase component TadA</fullName>
    </submittedName>
</protein>
<keyword evidence="4" id="KW-1185">Reference proteome</keyword>
<dbReference type="GO" id="GO:0016887">
    <property type="term" value="F:ATP hydrolysis activity"/>
    <property type="evidence" value="ECO:0007669"/>
    <property type="project" value="InterPro"/>
</dbReference>
<dbReference type="InterPro" id="IPR027417">
    <property type="entry name" value="P-loop_NTPase"/>
</dbReference>
<dbReference type="CDD" id="cd01130">
    <property type="entry name" value="VirB11-like_ATPase"/>
    <property type="match status" value="1"/>
</dbReference>
<reference evidence="3 4" key="1">
    <citation type="submission" date="2020-08" db="EMBL/GenBank/DDBJ databases">
        <title>The genome sequence of type strain Novosphingobium piscinae KCTC 42194.</title>
        <authorList>
            <person name="Liu Y."/>
        </authorList>
    </citation>
    <scope>NUCLEOTIDE SEQUENCE [LARGE SCALE GENOMIC DNA]</scope>
    <source>
        <strain evidence="3 4">KCTC 42194</strain>
    </source>
</reference>
<dbReference type="PANTHER" id="PTHR30486:SF6">
    <property type="entry name" value="TYPE IV PILUS RETRACTATION ATPASE PILT"/>
    <property type="match status" value="1"/>
</dbReference>
<dbReference type="Pfam" id="PF00437">
    <property type="entry name" value="T2SSE"/>
    <property type="match status" value="1"/>
</dbReference>
<evidence type="ECO:0000313" key="4">
    <source>
        <dbReference type="Proteomes" id="UP000551327"/>
    </source>
</evidence>
<proteinExistence type="inferred from homology"/>
<gene>
    <name evidence="3" type="primary">tadA</name>
    <name evidence="3" type="ORF">H7F53_13650</name>
</gene>
<name>A0A7X1G064_9SPHN</name>
<dbReference type="Gene3D" id="3.40.50.300">
    <property type="entry name" value="P-loop containing nucleotide triphosphate hydrolases"/>
    <property type="match status" value="1"/>
</dbReference>
<dbReference type="InterPro" id="IPR001482">
    <property type="entry name" value="T2SS/T4SS_dom"/>
</dbReference>
<accession>A0A7X1G064</accession>
<dbReference type="Proteomes" id="UP000551327">
    <property type="component" value="Unassembled WGS sequence"/>
</dbReference>
<dbReference type="Gene3D" id="3.30.450.90">
    <property type="match status" value="1"/>
</dbReference>
<comment type="similarity">
    <text evidence="1">Belongs to the GSP E family.</text>
</comment>
<feature type="domain" description="Bacterial type II secretion system protein E" evidence="2">
    <location>
        <begin position="156"/>
        <end position="295"/>
    </location>
</feature>
<evidence type="ECO:0000259" key="2">
    <source>
        <dbReference type="Pfam" id="PF00437"/>
    </source>
</evidence>
<evidence type="ECO:0000313" key="3">
    <source>
        <dbReference type="EMBL" id="MBC2670195.1"/>
    </source>
</evidence>
<comment type="caution">
    <text evidence="3">The sequence shown here is derived from an EMBL/GenBank/DDBJ whole genome shotgun (WGS) entry which is preliminary data.</text>
</comment>
<dbReference type="InterPro" id="IPR050921">
    <property type="entry name" value="T4SS_GSP_E_ATPase"/>
</dbReference>
<dbReference type="SUPFAM" id="SSF52540">
    <property type="entry name" value="P-loop containing nucleoside triphosphate hydrolases"/>
    <property type="match status" value="1"/>
</dbReference>